<organism evidence="2 3">
    <name type="scientific">Nocardiopsis sediminis</name>
    <dbReference type="NCBI Taxonomy" id="1778267"/>
    <lineage>
        <taxon>Bacteria</taxon>
        <taxon>Bacillati</taxon>
        <taxon>Actinomycetota</taxon>
        <taxon>Actinomycetes</taxon>
        <taxon>Streptosporangiales</taxon>
        <taxon>Nocardiopsidaceae</taxon>
        <taxon>Nocardiopsis</taxon>
    </lineage>
</organism>
<gene>
    <name evidence="2" type="ORF">ACFOVU_04700</name>
</gene>
<dbReference type="EMBL" id="JBHSBH010000004">
    <property type="protein sequence ID" value="MFC3995199.1"/>
    <property type="molecule type" value="Genomic_DNA"/>
</dbReference>
<proteinExistence type="predicted"/>
<dbReference type="Pfam" id="PF21806">
    <property type="entry name" value="DUF6879"/>
    <property type="match status" value="1"/>
</dbReference>
<sequence length="197" mass="22339">MHPPSWAVAAGTRLDLDAFGAEFSRAWARLESRFLKVEAWQSYRESADNESQHAFEAGDEHRAGELLRLEAEADGPLYADVRSRGLDFARIRIVRPPLTPHLRYEVISYRIRAEMGESIEVVEVARDVTLPDEHRFDFLLFDRDRALVHDYGQDAVGDQVGGWLVRNAEAVRRLESLALGLRAQAQPLNRFLTNAGI</sequence>
<dbReference type="Proteomes" id="UP001595847">
    <property type="component" value="Unassembled WGS sequence"/>
</dbReference>
<evidence type="ECO:0000313" key="2">
    <source>
        <dbReference type="EMBL" id="MFC3995199.1"/>
    </source>
</evidence>
<feature type="domain" description="DUF6879" evidence="1">
    <location>
        <begin position="21"/>
        <end position="192"/>
    </location>
</feature>
<dbReference type="RefSeq" id="WP_378530109.1">
    <property type="nucleotide sequence ID" value="NZ_JBHSBH010000004.1"/>
</dbReference>
<evidence type="ECO:0000313" key="3">
    <source>
        <dbReference type="Proteomes" id="UP001595847"/>
    </source>
</evidence>
<name>A0ABV8FGJ9_9ACTN</name>
<accession>A0ABV8FGJ9</accession>
<keyword evidence="3" id="KW-1185">Reference proteome</keyword>
<comment type="caution">
    <text evidence="2">The sequence shown here is derived from an EMBL/GenBank/DDBJ whole genome shotgun (WGS) entry which is preliminary data.</text>
</comment>
<reference evidence="3" key="1">
    <citation type="journal article" date="2019" name="Int. J. Syst. Evol. Microbiol.">
        <title>The Global Catalogue of Microorganisms (GCM) 10K type strain sequencing project: providing services to taxonomists for standard genome sequencing and annotation.</title>
        <authorList>
            <consortium name="The Broad Institute Genomics Platform"/>
            <consortium name="The Broad Institute Genome Sequencing Center for Infectious Disease"/>
            <person name="Wu L."/>
            <person name="Ma J."/>
        </authorList>
    </citation>
    <scope>NUCLEOTIDE SEQUENCE [LARGE SCALE GENOMIC DNA]</scope>
    <source>
        <strain evidence="3">TBRC 1826</strain>
    </source>
</reference>
<protein>
    <submittedName>
        <fullName evidence="2">DUF6879 family protein</fullName>
    </submittedName>
</protein>
<evidence type="ECO:0000259" key="1">
    <source>
        <dbReference type="Pfam" id="PF21806"/>
    </source>
</evidence>
<dbReference type="InterPro" id="IPR049244">
    <property type="entry name" value="DUF6879"/>
</dbReference>